<proteinExistence type="inferred from homology"/>
<keyword evidence="5 9" id="KW-0472">Membrane</keyword>
<accession>A0A094LDU1</accession>
<evidence type="ECO:0000256" key="1">
    <source>
        <dbReference type="ARBA" id="ARBA00004167"/>
    </source>
</evidence>
<keyword evidence="3 9" id="KW-0812">Transmembrane</keyword>
<evidence type="ECO:0000256" key="6">
    <source>
        <dbReference type="ARBA" id="ARBA00023157"/>
    </source>
</evidence>
<dbReference type="GO" id="GO:0016020">
    <property type="term" value="C:membrane"/>
    <property type="evidence" value="ECO:0007669"/>
    <property type="project" value="UniProtKB-SubCell"/>
</dbReference>
<comment type="similarity">
    <text evidence="2">Belongs to the chondromodulin-1 family.</text>
</comment>
<dbReference type="EMBL" id="KL289957">
    <property type="protein sequence ID" value="KFZ69473.1"/>
    <property type="molecule type" value="Genomic_DNA"/>
</dbReference>
<keyword evidence="7" id="KW-0325">Glycoprotein</keyword>
<feature type="compositionally biased region" description="Basic and acidic residues" evidence="8">
    <location>
        <begin position="221"/>
        <end position="230"/>
    </location>
</feature>
<gene>
    <name evidence="11" type="ORF">N338_06348</name>
</gene>
<feature type="transmembrane region" description="Helical" evidence="9">
    <location>
        <begin position="32"/>
        <end position="55"/>
    </location>
</feature>
<evidence type="ECO:0000256" key="5">
    <source>
        <dbReference type="ARBA" id="ARBA00023136"/>
    </source>
</evidence>
<evidence type="ECO:0000256" key="3">
    <source>
        <dbReference type="ARBA" id="ARBA00022692"/>
    </source>
</evidence>
<feature type="non-terminal residue" evidence="11">
    <location>
        <position position="256"/>
    </location>
</feature>
<feature type="domain" description="BRICHOS" evidence="10">
    <location>
        <begin position="94"/>
        <end position="187"/>
    </location>
</feature>
<evidence type="ECO:0000256" key="7">
    <source>
        <dbReference type="ARBA" id="ARBA00023180"/>
    </source>
</evidence>
<dbReference type="SMART" id="SM01039">
    <property type="entry name" value="BRICHOS"/>
    <property type="match status" value="1"/>
</dbReference>
<evidence type="ECO:0000313" key="12">
    <source>
        <dbReference type="Proteomes" id="UP000053854"/>
    </source>
</evidence>
<dbReference type="PANTHER" id="PTHR14064:SF3">
    <property type="entry name" value="TENOMODULIN"/>
    <property type="match status" value="1"/>
</dbReference>
<name>A0A094LDU1_PODCR</name>
<protein>
    <submittedName>
        <fullName evidence="11">Tenomodulin</fullName>
    </submittedName>
</protein>
<dbReference type="InterPro" id="IPR007084">
    <property type="entry name" value="BRICHOS_dom"/>
</dbReference>
<dbReference type="GO" id="GO:0016525">
    <property type="term" value="P:negative regulation of angiogenesis"/>
    <property type="evidence" value="ECO:0007669"/>
    <property type="project" value="TreeGrafter"/>
</dbReference>
<keyword evidence="4 9" id="KW-1133">Transmembrane helix</keyword>
<dbReference type="PROSITE" id="PS50869">
    <property type="entry name" value="BRICHOS"/>
    <property type="match status" value="1"/>
</dbReference>
<sequence>MGGTARESPEDCRFLDAEASKTRKKTCTRYQICGLLLSVLLISLILVFFGVKYLWNPTPQKVYDMEHTFFSHGEKKKIVMEIDPLARTETFRSGNGSEEILEIHDFKNGITGIFFVGLQKCFIKTQTKVLPETTEAKIPELEGEEITTTYLEQSVVWVPGEKPIQNKEFLKSSKIFDICRNVTIYWIHPTPIAAPELADLEGAEEEDPEMLVDNQSWLDVGSEHEVEKDTQPGPKRRRRQLTEEDLPVNDYVSEGI</sequence>
<evidence type="ECO:0000256" key="4">
    <source>
        <dbReference type="ARBA" id="ARBA00022989"/>
    </source>
</evidence>
<keyword evidence="12" id="KW-1185">Reference proteome</keyword>
<organism evidence="11 12">
    <name type="scientific">Podiceps cristatus</name>
    <name type="common">Great crested grebe</name>
    <dbReference type="NCBI Taxonomy" id="345573"/>
    <lineage>
        <taxon>Eukaryota</taxon>
        <taxon>Metazoa</taxon>
        <taxon>Chordata</taxon>
        <taxon>Craniata</taxon>
        <taxon>Vertebrata</taxon>
        <taxon>Euteleostomi</taxon>
        <taxon>Archelosauria</taxon>
        <taxon>Archosauria</taxon>
        <taxon>Dinosauria</taxon>
        <taxon>Saurischia</taxon>
        <taxon>Theropoda</taxon>
        <taxon>Coelurosauria</taxon>
        <taxon>Aves</taxon>
        <taxon>Neognathae</taxon>
        <taxon>Neoaves</taxon>
        <taxon>Mirandornithes</taxon>
        <taxon>Podicipediformes</taxon>
        <taxon>Podicipedidae</taxon>
        <taxon>Podiceps</taxon>
    </lineage>
</organism>
<feature type="region of interest" description="Disordered" evidence="8">
    <location>
        <begin position="219"/>
        <end position="256"/>
    </location>
</feature>
<evidence type="ECO:0000256" key="8">
    <source>
        <dbReference type="SAM" id="MobiDB-lite"/>
    </source>
</evidence>
<dbReference type="Proteomes" id="UP000053854">
    <property type="component" value="Unassembled WGS sequence"/>
</dbReference>
<dbReference type="InterPro" id="IPR043405">
    <property type="entry name" value="Chondromodulin/Tenomodulin"/>
</dbReference>
<evidence type="ECO:0000256" key="9">
    <source>
        <dbReference type="SAM" id="Phobius"/>
    </source>
</evidence>
<evidence type="ECO:0000313" key="11">
    <source>
        <dbReference type="EMBL" id="KFZ69473.1"/>
    </source>
</evidence>
<comment type="subcellular location">
    <subcellularLocation>
        <location evidence="1">Membrane</location>
        <topology evidence="1">Single-pass membrane protein</topology>
    </subcellularLocation>
</comment>
<dbReference type="OrthoDB" id="5985282at2759"/>
<dbReference type="AlphaFoldDB" id="A0A094LDU1"/>
<dbReference type="Pfam" id="PF04089">
    <property type="entry name" value="BRICHOS"/>
    <property type="match status" value="1"/>
</dbReference>
<dbReference type="PANTHER" id="PTHR14064">
    <property type="entry name" value="CHONDROMODULIN-RELATED"/>
    <property type="match status" value="1"/>
</dbReference>
<evidence type="ECO:0000259" key="10">
    <source>
        <dbReference type="PROSITE" id="PS50869"/>
    </source>
</evidence>
<reference evidence="11 12" key="1">
    <citation type="submission" date="2014-04" db="EMBL/GenBank/DDBJ databases">
        <title>Genome evolution of avian class.</title>
        <authorList>
            <person name="Zhang G."/>
            <person name="Li C."/>
        </authorList>
    </citation>
    <scope>NUCLEOTIDE SEQUENCE [LARGE SCALE GENOMIC DNA]</scope>
    <source>
        <strain evidence="11">BGI_N338</strain>
    </source>
</reference>
<keyword evidence="6" id="KW-1015">Disulfide bond</keyword>
<evidence type="ECO:0000256" key="2">
    <source>
        <dbReference type="ARBA" id="ARBA00009898"/>
    </source>
</evidence>
<dbReference type="GO" id="GO:0001937">
    <property type="term" value="P:negative regulation of endothelial cell proliferation"/>
    <property type="evidence" value="ECO:0007669"/>
    <property type="project" value="TreeGrafter"/>
</dbReference>